<dbReference type="AlphaFoldDB" id="A0A1I3NB05"/>
<sequence length="239" mass="26260">MSQFPGDPADPSHGSPDDDRTVHGQVRHHQLSARVPEDIGHGAFSNGVMILTGPFEVVLDFVLRLGEQQRVTSRVILPHVVGRQFVAALQDNIANYERRFGPMPGMPKPLPERPGDGSHGEQRSNEPRSPGVETSFAGAGVPYHPENQPSIPQQPQIEDIYQELKLPDAMLSGRYANAVLIRHSATEFCFDFITNVYPRSAVSSRVFLAAPHVVPFLKSLTRSLSPPEIPPQPTPSPEE</sequence>
<evidence type="ECO:0008006" key="4">
    <source>
        <dbReference type="Google" id="ProtNLM"/>
    </source>
</evidence>
<organism evidence="2 3">
    <name type="scientific">Planctomicrobium piriforme</name>
    <dbReference type="NCBI Taxonomy" id="1576369"/>
    <lineage>
        <taxon>Bacteria</taxon>
        <taxon>Pseudomonadati</taxon>
        <taxon>Planctomycetota</taxon>
        <taxon>Planctomycetia</taxon>
        <taxon>Planctomycetales</taxon>
        <taxon>Planctomycetaceae</taxon>
        <taxon>Planctomicrobium</taxon>
    </lineage>
</organism>
<evidence type="ECO:0000313" key="3">
    <source>
        <dbReference type="Proteomes" id="UP000199518"/>
    </source>
</evidence>
<dbReference type="Pfam" id="PF11950">
    <property type="entry name" value="DUF3467"/>
    <property type="match status" value="2"/>
</dbReference>
<protein>
    <recommendedName>
        <fullName evidence="4">DUF3467 domain-containing protein</fullName>
    </recommendedName>
</protein>
<dbReference type="EMBL" id="FOQD01000015">
    <property type="protein sequence ID" value="SFJ06090.1"/>
    <property type="molecule type" value="Genomic_DNA"/>
</dbReference>
<dbReference type="InterPro" id="IPR021857">
    <property type="entry name" value="DUF3467"/>
</dbReference>
<dbReference type="STRING" id="1576369.SAMN05421753_11541"/>
<reference evidence="3" key="1">
    <citation type="submission" date="2016-10" db="EMBL/GenBank/DDBJ databases">
        <authorList>
            <person name="Varghese N."/>
            <person name="Submissions S."/>
        </authorList>
    </citation>
    <scope>NUCLEOTIDE SEQUENCE [LARGE SCALE GENOMIC DNA]</scope>
    <source>
        <strain evidence="3">DSM 26348</strain>
    </source>
</reference>
<keyword evidence="3" id="KW-1185">Reference proteome</keyword>
<evidence type="ECO:0000313" key="2">
    <source>
        <dbReference type="EMBL" id="SFJ06090.1"/>
    </source>
</evidence>
<evidence type="ECO:0000256" key="1">
    <source>
        <dbReference type="SAM" id="MobiDB-lite"/>
    </source>
</evidence>
<dbReference type="RefSeq" id="WP_175517649.1">
    <property type="nucleotide sequence ID" value="NZ_FOQD01000015.1"/>
</dbReference>
<proteinExistence type="predicted"/>
<feature type="region of interest" description="Disordered" evidence="1">
    <location>
        <begin position="1"/>
        <end position="27"/>
    </location>
</feature>
<feature type="region of interest" description="Disordered" evidence="1">
    <location>
        <begin position="99"/>
        <end position="151"/>
    </location>
</feature>
<feature type="compositionally biased region" description="Basic and acidic residues" evidence="1">
    <location>
        <begin position="110"/>
        <end position="126"/>
    </location>
</feature>
<dbReference type="Proteomes" id="UP000199518">
    <property type="component" value="Unassembled WGS sequence"/>
</dbReference>
<accession>A0A1I3NB05</accession>
<name>A0A1I3NB05_9PLAN</name>
<gene>
    <name evidence="2" type="ORF">SAMN05421753_11541</name>
</gene>